<dbReference type="OrthoDB" id="9771883at2"/>
<evidence type="ECO:0000256" key="5">
    <source>
        <dbReference type="PIRSR" id="PIRSR000105-3"/>
    </source>
</evidence>
<dbReference type="InterPro" id="IPR006108">
    <property type="entry name" value="3HC_DH_C"/>
</dbReference>
<feature type="domain" description="3-hydroxyacyl-CoA dehydrogenase NAD binding" evidence="7">
    <location>
        <begin position="4"/>
        <end position="183"/>
    </location>
</feature>
<dbReference type="PIRSF" id="PIRSF000105">
    <property type="entry name" value="HCDH"/>
    <property type="match status" value="1"/>
</dbReference>
<dbReference type="FunFam" id="3.40.50.720:FF:000009">
    <property type="entry name" value="Fatty oxidation complex, alpha subunit"/>
    <property type="match status" value="1"/>
</dbReference>
<dbReference type="SUPFAM" id="SSF48179">
    <property type="entry name" value="6-phosphogluconate dehydrogenase C-terminal domain-like"/>
    <property type="match status" value="1"/>
</dbReference>
<dbReference type="InterPro" id="IPR013328">
    <property type="entry name" value="6PGD_dom2"/>
</dbReference>
<comment type="similarity">
    <text evidence="2">Belongs to the 3-hydroxyacyl-CoA dehydrogenase family.</text>
</comment>
<dbReference type="AlphaFoldDB" id="A0A0L8KFM7"/>
<dbReference type="NCBIfam" id="NF005875">
    <property type="entry name" value="PRK07819.1"/>
    <property type="match status" value="1"/>
</dbReference>
<dbReference type="GO" id="GO:0008691">
    <property type="term" value="F:3-hydroxybutyryl-CoA dehydrogenase activity"/>
    <property type="evidence" value="ECO:0007669"/>
    <property type="project" value="TreeGrafter"/>
</dbReference>
<dbReference type="Gene3D" id="3.40.50.720">
    <property type="entry name" value="NAD(P)-binding Rossmann-like Domain"/>
    <property type="match status" value="1"/>
</dbReference>
<organism evidence="8 9">
    <name type="scientific">Streptomyces viridochromogenes</name>
    <dbReference type="NCBI Taxonomy" id="1938"/>
    <lineage>
        <taxon>Bacteria</taxon>
        <taxon>Bacillati</taxon>
        <taxon>Actinomycetota</taxon>
        <taxon>Actinomycetes</taxon>
        <taxon>Kitasatosporales</taxon>
        <taxon>Streptomycetaceae</taxon>
        <taxon>Streptomyces</taxon>
    </lineage>
</organism>
<dbReference type="Pfam" id="PF00725">
    <property type="entry name" value="3HCDH"/>
    <property type="match status" value="1"/>
</dbReference>
<dbReference type="Pfam" id="PF02737">
    <property type="entry name" value="3HCDH_N"/>
    <property type="match status" value="1"/>
</dbReference>
<feature type="binding site" evidence="5">
    <location>
        <position position="118"/>
    </location>
    <ligand>
        <name>CoA</name>
        <dbReference type="ChEBI" id="CHEBI:57287"/>
    </ligand>
</feature>
<dbReference type="InterPro" id="IPR036291">
    <property type="entry name" value="NAD(P)-bd_dom_sf"/>
</dbReference>
<feature type="site" description="Important for catalytic activity" evidence="4">
    <location>
        <position position="139"/>
    </location>
</feature>
<evidence type="ECO:0000313" key="9">
    <source>
        <dbReference type="Proteomes" id="UP000037023"/>
    </source>
</evidence>
<proteinExistence type="inferred from homology"/>
<dbReference type="InterPro" id="IPR022694">
    <property type="entry name" value="3-OHacyl-CoA_DH"/>
</dbReference>
<feature type="domain" description="3-hydroxyacyl-CoA dehydrogenase C-terminal" evidence="6">
    <location>
        <begin position="186"/>
        <end position="282"/>
    </location>
</feature>
<dbReference type="GO" id="GO:0006635">
    <property type="term" value="P:fatty acid beta-oxidation"/>
    <property type="evidence" value="ECO:0007669"/>
    <property type="project" value="TreeGrafter"/>
</dbReference>
<evidence type="ECO:0000256" key="4">
    <source>
        <dbReference type="PIRSR" id="PIRSR000105-1"/>
    </source>
</evidence>
<dbReference type="InterPro" id="IPR008927">
    <property type="entry name" value="6-PGluconate_DH-like_C_sf"/>
</dbReference>
<sequence length="282" mass="29701">MARKLAVIGAGLMGSGIAQVSAQAGWDVVLRDVTDAALTRGTDGIKASYDRFVAKGKLAAADAEAALGRITATTELEAVADADIVVEAVFENLDVKHEIFRSLDKVVKDGAVLASNTSAIPITKIAAVTERPEAVVGVHFFSPVPMMQLVELVRGYKTSDETLAAAREFAESVGKTCIVVNRDVAGFVTTRLISALVVEAAKLHESGVATAEDIDIACKLGFGHAMGPLATADLTGIDILVNAANNIYTESQDEKFAVPEAMRRMVDAGDIGRKSGQGFYKY</sequence>
<feature type="binding site" evidence="5">
    <location>
        <position position="55"/>
    </location>
    <ligand>
        <name>CoA</name>
        <dbReference type="ChEBI" id="CHEBI:57287"/>
    </ligand>
</feature>
<dbReference type="Proteomes" id="UP000037023">
    <property type="component" value="Unassembled WGS sequence"/>
</dbReference>
<evidence type="ECO:0000313" key="8">
    <source>
        <dbReference type="EMBL" id="KOG24651.1"/>
    </source>
</evidence>
<keyword evidence="3" id="KW-0560">Oxidoreductase</keyword>
<dbReference type="GO" id="GO:0070403">
    <property type="term" value="F:NAD+ binding"/>
    <property type="evidence" value="ECO:0007669"/>
    <property type="project" value="InterPro"/>
</dbReference>
<dbReference type="RefSeq" id="WP_017236123.1">
    <property type="nucleotide sequence ID" value="NZ_LGUP01000177.1"/>
</dbReference>
<feature type="binding site" evidence="5">
    <location>
        <position position="48"/>
    </location>
    <ligand>
        <name>CoA</name>
        <dbReference type="ChEBI" id="CHEBI:57287"/>
    </ligand>
</feature>
<evidence type="ECO:0000259" key="7">
    <source>
        <dbReference type="Pfam" id="PF02737"/>
    </source>
</evidence>
<dbReference type="PATRIC" id="fig|1938.6.peg.3960"/>
<gene>
    <name evidence="8" type="ORF">ADK34_18345</name>
</gene>
<evidence type="ECO:0000256" key="1">
    <source>
        <dbReference type="ARBA" id="ARBA00005086"/>
    </source>
</evidence>
<comment type="caution">
    <text evidence="8">The sequence shown here is derived from an EMBL/GenBank/DDBJ whole genome shotgun (WGS) entry which is preliminary data.</text>
</comment>
<reference evidence="8 9" key="1">
    <citation type="submission" date="2015-06" db="EMBL/GenBank/DDBJ databases">
        <authorList>
            <person name="Hoefler B.C."/>
            <person name="Straight P.D."/>
        </authorList>
    </citation>
    <scope>NUCLEOTIDE SEQUENCE [LARGE SCALE GENOMIC DNA]</scope>
    <source>
        <strain evidence="8 9">NRRL 3427</strain>
    </source>
</reference>
<dbReference type="SUPFAM" id="SSF51735">
    <property type="entry name" value="NAD(P)-binding Rossmann-fold domains"/>
    <property type="match status" value="1"/>
</dbReference>
<protein>
    <submittedName>
        <fullName evidence="8">3-hydroxybutyryl-CoA dehydrogenase</fullName>
    </submittedName>
</protein>
<dbReference type="PROSITE" id="PS00067">
    <property type="entry name" value="3HCDH"/>
    <property type="match status" value="1"/>
</dbReference>
<name>A0A0L8KFM7_STRVR</name>
<dbReference type="PANTHER" id="PTHR48075:SF5">
    <property type="entry name" value="3-HYDROXYBUTYRYL-COA DEHYDROGENASE"/>
    <property type="match status" value="1"/>
</dbReference>
<accession>A0A0L8KFM7</accession>
<evidence type="ECO:0000256" key="3">
    <source>
        <dbReference type="ARBA" id="ARBA00023002"/>
    </source>
</evidence>
<evidence type="ECO:0000259" key="6">
    <source>
        <dbReference type="Pfam" id="PF00725"/>
    </source>
</evidence>
<dbReference type="InterPro" id="IPR006176">
    <property type="entry name" value="3-OHacyl-CoA_DH_NAD-bd"/>
</dbReference>
<dbReference type="InterPro" id="IPR006180">
    <property type="entry name" value="3-OHacyl-CoA_DH_CS"/>
</dbReference>
<comment type="pathway">
    <text evidence="1">Lipid metabolism; butanoate metabolism.</text>
</comment>
<dbReference type="Gene3D" id="1.10.1040.10">
    <property type="entry name" value="N-(1-d-carboxylethyl)-l-norvaline Dehydrogenase, domain 2"/>
    <property type="match status" value="1"/>
</dbReference>
<dbReference type="PANTHER" id="PTHR48075">
    <property type="entry name" value="3-HYDROXYACYL-COA DEHYDROGENASE FAMILY PROTEIN"/>
    <property type="match status" value="1"/>
</dbReference>
<evidence type="ECO:0000256" key="2">
    <source>
        <dbReference type="ARBA" id="ARBA00009463"/>
    </source>
</evidence>
<dbReference type="EMBL" id="LGUP01000177">
    <property type="protein sequence ID" value="KOG24651.1"/>
    <property type="molecule type" value="Genomic_DNA"/>
</dbReference>